<organism evidence="1 2">
    <name type="scientific">Alkalibacillus silvisoli</name>
    <dbReference type="NCBI Taxonomy" id="392823"/>
    <lineage>
        <taxon>Bacteria</taxon>
        <taxon>Bacillati</taxon>
        <taxon>Bacillota</taxon>
        <taxon>Bacilli</taxon>
        <taxon>Bacillales</taxon>
        <taxon>Bacillaceae</taxon>
        <taxon>Alkalibacillus</taxon>
    </lineage>
</organism>
<dbReference type="SUPFAM" id="SSF57938">
    <property type="entry name" value="DnaJ/Hsp40 cysteine-rich domain"/>
    <property type="match status" value="1"/>
</dbReference>
<dbReference type="InterPro" id="IPR036410">
    <property type="entry name" value="HSP_DnaJ_Cys-rich_dom_sf"/>
</dbReference>
<reference evidence="1 2" key="1">
    <citation type="journal article" date="2019" name="Int. J. Syst. Evol. Microbiol.">
        <title>The Global Catalogue of Microorganisms (GCM) 10K type strain sequencing project: providing services to taxonomists for standard genome sequencing and annotation.</title>
        <authorList>
            <consortium name="The Broad Institute Genomics Platform"/>
            <consortium name="The Broad Institute Genome Sequencing Center for Infectious Disease"/>
            <person name="Wu L."/>
            <person name="Ma J."/>
        </authorList>
    </citation>
    <scope>NUCLEOTIDE SEQUENCE [LARGE SCALE GENOMIC DNA]</scope>
    <source>
        <strain evidence="1 2">JCM 14193</strain>
    </source>
</reference>
<accession>A0ABN0ZLJ1</accession>
<protein>
    <submittedName>
        <fullName evidence="1">Uncharacterized protein</fullName>
    </submittedName>
</protein>
<dbReference type="RefSeq" id="WP_343781329.1">
    <property type="nucleotide sequence ID" value="NZ_BAAACZ010000003.1"/>
</dbReference>
<proteinExistence type="predicted"/>
<sequence length="58" mass="6553">MGSQEFRCKACDGAGLLMDDEEWRYTCTVCSGDGYVSSFENQQGSRINDVDENHRILD</sequence>
<dbReference type="Proteomes" id="UP001500740">
    <property type="component" value="Unassembled WGS sequence"/>
</dbReference>
<evidence type="ECO:0000313" key="1">
    <source>
        <dbReference type="EMBL" id="GAA0451963.1"/>
    </source>
</evidence>
<keyword evidence="2" id="KW-1185">Reference proteome</keyword>
<gene>
    <name evidence="1" type="ORF">GCM10008935_03180</name>
</gene>
<name>A0ABN0ZLJ1_9BACI</name>
<comment type="caution">
    <text evidence="1">The sequence shown here is derived from an EMBL/GenBank/DDBJ whole genome shotgun (WGS) entry which is preliminary data.</text>
</comment>
<dbReference type="EMBL" id="BAAACZ010000003">
    <property type="protein sequence ID" value="GAA0451963.1"/>
    <property type="molecule type" value="Genomic_DNA"/>
</dbReference>
<evidence type="ECO:0000313" key="2">
    <source>
        <dbReference type="Proteomes" id="UP001500740"/>
    </source>
</evidence>
<dbReference type="Gene3D" id="6.20.20.10">
    <property type="match status" value="1"/>
</dbReference>